<protein>
    <recommendedName>
        <fullName evidence="6">2-oxoglutarate dehydrogenase E1 component</fullName>
        <ecNumber evidence="5">1.2.4.2</ecNumber>
    </recommendedName>
    <alternativeName>
        <fullName evidence="10">Alpha-ketoglutarate dehydrogenase</fullName>
    </alternativeName>
</protein>
<evidence type="ECO:0000313" key="13">
    <source>
        <dbReference type="EMBL" id="GGC00495.1"/>
    </source>
</evidence>
<dbReference type="GO" id="GO:0006099">
    <property type="term" value="P:tricarboxylic acid cycle"/>
    <property type="evidence" value="ECO:0007669"/>
    <property type="project" value="TreeGrafter"/>
</dbReference>
<comment type="caution">
    <text evidence="13">The sequence shown here is derived from an EMBL/GenBank/DDBJ whole genome shotgun (WGS) entry which is preliminary data.</text>
</comment>
<dbReference type="InterPro" id="IPR005475">
    <property type="entry name" value="Transketolase-like_Pyr-bd"/>
</dbReference>
<evidence type="ECO:0000256" key="9">
    <source>
        <dbReference type="ARBA" id="ARBA00023152"/>
    </source>
</evidence>
<dbReference type="PANTHER" id="PTHR23152">
    <property type="entry name" value="2-OXOGLUTARATE DEHYDROGENASE"/>
    <property type="match status" value="1"/>
</dbReference>
<dbReference type="SMART" id="SM00861">
    <property type="entry name" value="Transket_pyr"/>
    <property type="match status" value="1"/>
</dbReference>
<dbReference type="InterPro" id="IPR042179">
    <property type="entry name" value="KGD_C_sf"/>
</dbReference>
<dbReference type="NCBIfam" id="TIGR00239">
    <property type="entry name" value="2oxo_dh_E1"/>
    <property type="match status" value="1"/>
</dbReference>
<dbReference type="GO" id="GO:0005829">
    <property type="term" value="C:cytosol"/>
    <property type="evidence" value="ECO:0007669"/>
    <property type="project" value="TreeGrafter"/>
</dbReference>
<dbReference type="InterPro" id="IPR032106">
    <property type="entry name" value="2-oxogl_dehyd_N"/>
</dbReference>
<proteinExistence type="inferred from homology"/>
<dbReference type="Gene3D" id="3.40.50.970">
    <property type="match status" value="1"/>
</dbReference>
<keyword evidence="7" id="KW-0560">Oxidoreductase</keyword>
<dbReference type="Gene3D" id="3.40.50.12470">
    <property type="match status" value="1"/>
</dbReference>
<dbReference type="GO" id="GO:0004591">
    <property type="term" value="F:oxoglutarate dehydrogenase (succinyl-transferring) activity"/>
    <property type="evidence" value="ECO:0007669"/>
    <property type="project" value="UniProtKB-EC"/>
</dbReference>
<evidence type="ECO:0000256" key="10">
    <source>
        <dbReference type="ARBA" id="ARBA00030680"/>
    </source>
</evidence>
<comment type="function">
    <text evidence="2">E1 component of the 2-oxoglutarate dehydrogenase (OGDH) complex which catalyzes the decarboxylation of 2-oxoglutarate, the first step in the conversion of 2-oxoglutarate to succinyl-CoA and CO(2).</text>
</comment>
<comment type="cofactor">
    <cofactor evidence="1">
        <name>thiamine diphosphate</name>
        <dbReference type="ChEBI" id="CHEBI:58937"/>
    </cofactor>
</comment>
<dbReference type="Pfam" id="PF02779">
    <property type="entry name" value="Transket_pyr"/>
    <property type="match status" value="1"/>
</dbReference>
<evidence type="ECO:0000256" key="2">
    <source>
        <dbReference type="ARBA" id="ARBA00003906"/>
    </source>
</evidence>
<reference evidence="13" key="2">
    <citation type="submission" date="2020-09" db="EMBL/GenBank/DDBJ databases">
        <authorList>
            <person name="Sun Q."/>
            <person name="Sedlacek I."/>
        </authorList>
    </citation>
    <scope>NUCLEOTIDE SEQUENCE</scope>
    <source>
        <strain evidence="13">CCM 7086</strain>
    </source>
</reference>
<dbReference type="SUPFAM" id="SSF52518">
    <property type="entry name" value="Thiamin diphosphate-binding fold (THDP-binding)"/>
    <property type="match status" value="2"/>
</dbReference>
<dbReference type="Pfam" id="PF16078">
    <property type="entry name" value="2-oxogl_dehyd_N"/>
    <property type="match status" value="1"/>
</dbReference>
<comment type="catalytic activity">
    <reaction evidence="11">
        <text>N(6)-[(R)-lipoyl]-L-lysyl-[protein] + 2-oxoglutarate + H(+) = N(6)-[(R)-S(8)-succinyldihydrolipoyl]-L-lysyl-[protein] + CO2</text>
        <dbReference type="Rhea" id="RHEA:12188"/>
        <dbReference type="Rhea" id="RHEA-COMP:10474"/>
        <dbReference type="Rhea" id="RHEA-COMP:20092"/>
        <dbReference type="ChEBI" id="CHEBI:15378"/>
        <dbReference type="ChEBI" id="CHEBI:16526"/>
        <dbReference type="ChEBI" id="CHEBI:16810"/>
        <dbReference type="ChEBI" id="CHEBI:83099"/>
        <dbReference type="ChEBI" id="CHEBI:83120"/>
        <dbReference type="EC" id="1.2.4.2"/>
    </reaction>
</comment>
<evidence type="ECO:0000256" key="1">
    <source>
        <dbReference type="ARBA" id="ARBA00001964"/>
    </source>
</evidence>
<reference evidence="13" key="1">
    <citation type="journal article" date="2014" name="Int. J. Syst. Evol. Microbiol.">
        <title>Complete genome sequence of Corynebacterium casei LMG S-19264T (=DSM 44701T), isolated from a smear-ripened cheese.</title>
        <authorList>
            <consortium name="US DOE Joint Genome Institute (JGI-PGF)"/>
            <person name="Walter F."/>
            <person name="Albersmeier A."/>
            <person name="Kalinowski J."/>
            <person name="Ruckert C."/>
        </authorList>
    </citation>
    <scope>NUCLEOTIDE SEQUENCE</scope>
    <source>
        <strain evidence="13">CCM 7086</strain>
    </source>
</reference>
<dbReference type="AlphaFoldDB" id="A0A8J2XXE3"/>
<evidence type="ECO:0000256" key="8">
    <source>
        <dbReference type="ARBA" id="ARBA00023052"/>
    </source>
</evidence>
<keyword evidence="9" id="KW-0324">Glycolysis</keyword>
<feature type="domain" description="Transketolase-like pyrimidine-binding" evidence="12">
    <location>
        <begin position="598"/>
        <end position="795"/>
    </location>
</feature>
<dbReference type="NCBIfam" id="NF008907">
    <property type="entry name" value="PRK12270.1"/>
    <property type="match status" value="1"/>
</dbReference>
<dbReference type="GO" id="GO:0045252">
    <property type="term" value="C:oxoglutarate dehydrogenase complex"/>
    <property type="evidence" value="ECO:0007669"/>
    <property type="project" value="TreeGrafter"/>
</dbReference>
<dbReference type="GO" id="GO:0030976">
    <property type="term" value="F:thiamine pyrophosphate binding"/>
    <property type="evidence" value="ECO:0007669"/>
    <property type="project" value="InterPro"/>
</dbReference>
<dbReference type="PANTHER" id="PTHR23152:SF4">
    <property type="entry name" value="2-OXOADIPATE DEHYDROGENASE COMPLEX COMPONENT E1"/>
    <property type="match status" value="1"/>
</dbReference>
<dbReference type="Proteomes" id="UP000620266">
    <property type="component" value="Unassembled WGS sequence"/>
</dbReference>
<dbReference type="EC" id="1.2.4.2" evidence="5"/>
<evidence type="ECO:0000256" key="7">
    <source>
        <dbReference type="ARBA" id="ARBA00023002"/>
    </source>
</evidence>
<dbReference type="EMBL" id="BMCG01000002">
    <property type="protein sequence ID" value="GGC00495.1"/>
    <property type="molecule type" value="Genomic_DNA"/>
</dbReference>
<dbReference type="FunFam" id="3.40.50.12470:FF:000009">
    <property type="entry name" value="2-oxoglutarate dehydrogenase E1 component"/>
    <property type="match status" value="1"/>
</dbReference>
<dbReference type="Gene3D" id="1.10.287.1150">
    <property type="entry name" value="TPP helical domain"/>
    <property type="match status" value="1"/>
</dbReference>
<dbReference type="InterPro" id="IPR029061">
    <property type="entry name" value="THDP-binding"/>
</dbReference>
<name>A0A8J2XXE3_9BURK</name>
<evidence type="ECO:0000256" key="11">
    <source>
        <dbReference type="ARBA" id="ARBA00051911"/>
    </source>
</evidence>
<dbReference type="Gene3D" id="3.40.50.11610">
    <property type="entry name" value="Multifunctional 2-oxoglutarate metabolism enzyme, C-terminal domain"/>
    <property type="match status" value="1"/>
</dbReference>
<keyword evidence="14" id="KW-1185">Reference proteome</keyword>
<organism evidence="13 14">
    <name type="scientific">Oxalicibacterium flavum</name>
    <dbReference type="NCBI Taxonomy" id="179467"/>
    <lineage>
        <taxon>Bacteria</taxon>
        <taxon>Pseudomonadati</taxon>
        <taxon>Pseudomonadota</taxon>
        <taxon>Betaproteobacteria</taxon>
        <taxon>Burkholderiales</taxon>
        <taxon>Oxalobacteraceae</taxon>
        <taxon>Oxalicibacterium</taxon>
    </lineage>
</organism>
<comment type="similarity">
    <text evidence="3">Belongs to the alpha-ketoglutarate dehydrogenase family.</text>
</comment>
<dbReference type="InterPro" id="IPR011603">
    <property type="entry name" value="2oxoglutarate_DH_E1"/>
</dbReference>
<gene>
    <name evidence="13" type="primary">sucA</name>
    <name evidence="13" type="ORF">GCM10007205_07210</name>
</gene>
<evidence type="ECO:0000313" key="14">
    <source>
        <dbReference type="Proteomes" id="UP000620266"/>
    </source>
</evidence>
<evidence type="ECO:0000259" key="12">
    <source>
        <dbReference type="SMART" id="SM00861"/>
    </source>
</evidence>
<accession>A0A8J2XXE3</accession>
<dbReference type="InterPro" id="IPR001017">
    <property type="entry name" value="DH_E1"/>
</dbReference>
<comment type="subunit">
    <text evidence="4">Homodimer. Part of the 2-oxoglutarate dehydrogenase (OGDH) complex composed of E1 (2-oxoglutarate dehydrogenase), E2 (dihydrolipoamide succinyltransferase) and E3 (dihydrolipoamide dehydrogenase); the complex contains multiple copies of the three enzymatic components (E1, E2 and E3).</text>
</comment>
<dbReference type="GO" id="GO:0006096">
    <property type="term" value="P:glycolytic process"/>
    <property type="evidence" value="ECO:0007669"/>
    <property type="project" value="UniProtKB-KW"/>
</dbReference>
<evidence type="ECO:0000256" key="3">
    <source>
        <dbReference type="ARBA" id="ARBA00006936"/>
    </source>
</evidence>
<evidence type="ECO:0000256" key="6">
    <source>
        <dbReference type="ARBA" id="ARBA00013321"/>
    </source>
</evidence>
<dbReference type="PIRSF" id="PIRSF000157">
    <property type="entry name" value="Oxoglu_dh_E1"/>
    <property type="match status" value="1"/>
</dbReference>
<evidence type="ECO:0000256" key="4">
    <source>
        <dbReference type="ARBA" id="ARBA00011301"/>
    </source>
</evidence>
<dbReference type="Pfam" id="PF16870">
    <property type="entry name" value="OxoGdeHyase_C"/>
    <property type="match status" value="1"/>
</dbReference>
<dbReference type="NCBIfam" id="NF006914">
    <property type="entry name" value="PRK09404.1"/>
    <property type="match status" value="1"/>
</dbReference>
<dbReference type="RefSeq" id="WP_188394845.1">
    <property type="nucleotide sequence ID" value="NZ_BMCG01000002.1"/>
</dbReference>
<keyword evidence="8" id="KW-0786">Thiamine pyrophosphate</keyword>
<dbReference type="Pfam" id="PF00676">
    <property type="entry name" value="E1_dh"/>
    <property type="match status" value="1"/>
</dbReference>
<dbReference type="FunFam" id="1.10.287.1150:FF:000004">
    <property type="entry name" value="2-oxoglutarate dehydrogenase E1 component"/>
    <property type="match status" value="1"/>
</dbReference>
<dbReference type="InterPro" id="IPR031717">
    <property type="entry name" value="ODO-1/KGD_C"/>
</dbReference>
<evidence type="ECO:0000256" key="5">
    <source>
        <dbReference type="ARBA" id="ARBA00012280"/>
    </source>
</evidence>
<sequence length="952" mass="106269">MMQQSISNSYLFGGNAPYVEELYESYLDNPGSVPDNWRAYFDAMQHVPAVDGSTRPDVAHASVIASFAERAKHGPIRTVTAAADPEMERKRVAVAQLIAAYRVLGNNWANLDPLQRQGRPSIPQLEPSYYGFTDADMDIVFNISNTYFGMENASLRDLLNALRDTYCRSIGPEFMYISDPKPKLWLQEKFESIRSQPAFPVEKKRHILERLTAAEGLERYLHTKYVGQKRFSLEGSESFIAALDEVVQRGGERGVQEIVIGMAHRGRLNVLVNILGKTPQELFAEFEGRHVDDLPSGDVKYHQGFSSDVSTPGGPVHLSLAFNPSHLEIVNPVVEGSVRARIERRGANDPSQQVLPVLIHGDAAFAGQGVVMETLNLAQTRGYGTGGTVHIIINNQIGFTTSDPRDSRSTLYCSDVAKMIEAPVLHVNGDDPEAVVLAAQIALDYRLEFRKDIVVDIVCYRKLGHNEQDTPALTQPLMYKRIAQLPGTRKLYADKLVVQGVIGEADGDELAKAFRDAMDAGKHTIDPVISNFKSKYAVDWLPFLNRKWTDAADTAVPMTELKRLAERIVALPENFKVHPLVEKVLEDRAAMGRGEMNLDWGMAEHLAYASLVSSGYAVRLTGQDSGRGTFVHRHAILHDQNRERWDAGTYCPLQNVSDQQAWFRVIDSVLSEEAVLAFEYGYSTAEPNTLVIWEAQFGDFVNGAQVVIDQFISSGEVKWGRVSGLVMMLPHGYEGQGPEHSSARPERFLQLCADNNMQVVQPTTAAQIFHLLRRQMIRLFRKPLVILTPKSLLRNKDAGSPLTELAKGSFQTVLGEVDDKIDPKKVKRVIACSGRVYYDLMAARRERGQNDVAIIRVEQLYPFPHKAFAAELRKFPNFTELVWAQDEPQNQGAWFQIQHNILENMADGQKLAYAGRPASASPAVGYYDKHYAQQKALIEAAFAKLKGFVLTK</sequence>
<dbReference type="CDD" id="cd02016">
    <property type="entry name" value="TPP_E1_OGDC_like"/>
    <property type="match status" value="1"/>
</dbReference>